<dbReference type="OrthoDB" id="1055097at2759"/>
<protein>
    <submittedName>
        <fullName evidence="3 4">Uncharacterized protein</fullName>
    </submittedName>
</protein>
<evidence type="ECO:0000313" key="3">
    <source>
        <dbReference type="EMBL" id="KFB53926.1"/>
    </source>
</evidence>
<dbReference type="VEuPathDB" id="VectorBase:ASIS024362"/>
<reference evidence="3 5" key="1">
    <citation type="journal article" date="2014" name="BMC Genomics">
        <title>Genome sequence of Anopheles sinensis provides insight into genetics basis of mosquito competence for malaria parasites.</title>
        <authorList>
            <person name="Zhou D."/>
            <person name="Zhang D."/>
            <person name="Ding G."/>
            <person name="Shi L."/>
            <person name="Hou Q."/>
            <person name="Ye Y."/>
            <person name="Xu Y."/>
            <person name="Zhou H."/>
            <person name="Xiong C."/>
            <person name="Li S."/>
            <person name="Yu J."/>
            <person name="Hong S."/>
            <person name="Yu X."/>
            <person name="Zou P."/>
            <person name="Chen C."/>
            <person name="Chang X."/>
            <person name="Wang W."/>
            <person name="Lv Y."/>
            <person name="Sun Y."/>
            <person name="Ma L."/>
            <person name="Shen B."/>
            <person name="Zhu C."/>
        </authorList>
    </citation>
    <scope>NUCLEOTIDE SEQUENCE [LARGE SCALE GENOMIC DNA]</scope>
</reference>
<dbReference type="PROSITE" id="PS51450">
    <property type="entry name" value="LRR"/>
    <property type="match status" value="1"/>
</dbReference>
<keyword evidence="2" id="KW-0677">Repeat</keyword>
<dbReference type="Pfam" id="PF13855">
    <property type="entry name" value="LRR_8"/>
    <property type="match status" value="1"/>
</dbReference>
<evidence type="ECO:0000313" key="4">
    <source>
        <dbReference type="EnsemblMetazoa" id="ASIC022169-PA"/>
    </source>
</evidence>
<keyword evidence="1" id="KW-0433">Leucine-rich repeat</keyword>
<evidence type="ECO:0000256" key="2">
    <source>
        <dbReference type="ARBA" id="ARBA00022737"/>
    </source>
</evidence>
<evidence type="ECO:0000313" key="5">
    <source>
        <dbReference type="Proteomes" id="UP000030765"/>
    </source>
</evidence>
<keyword evidence="5" id="KW-1185">Reference proteome</keyword>
<accession>A0A084WUN2</accession>
<dbReference type="AlphaFoldDB" id="A0A084WUN2"/>
<dbReference type="SMART" id="SM00369">
    <property type="entry name" value="LRR_TYP"/>
    <property type="match status" value="4"/>
</dbReference>
<dbReference type="STRING" id="74873.A0A084WUN2"/>
<dbReference type="InterPro" id="IPR050333">
    <property type="entry name" value="SLRP"/>
</dbReference>
<dbReference type="InterPro" id="IPR003591">
    <property type="entry name" value="Leu-rich_rpt_typical-subtyp"/>
</dbReference>
<reference evidence="4" key="2">
    <citation type="submission" date="2020-05" db="UniProtKB">
        <authorList>
            <consortium name="EnsemblMetazoa"/>
        </authorList>
    </citation>
    <scope>IDENTIFICATION</scope>
</reference>
<organism evidence="3">
    <name type="scientific">Anopheles sinensis</name>
    <name type="common">Mosquito</name>
    <dbReference type="NCBI Taxonomy" id="74873"/>
    <lineage>
        <taxon>Eukaryota</taxon>
        <taxon>Metazoa</taxon>
        <taxon>Ecdysozoa</taxon>
        <taxon>Arthropoda</taxon>
        <taxon>Hexapoda</taxon>
        <taxon>Insecta</taxon>
        <taxon>Pterygota</taxon>
        <taxon>Neoptera</taxon>
        <taxon>Endopterygota</taxon>
        <taxon>Diptera</taxon>
        <taxon>Nematocera</taxon>
        <taxon>Culicoidea</taxon>
        <taxon>Culicidae</taxon>
        <taxon>Anophelinae</taxon>
        <taxon>Anopheles</taxon>
    </lineage>
</organism>
<gene>
    <name evidence="3" type="ORF">ZHAS_00022169</name>
</gene>
<dbReference type="SUPFAM" id="SSF52058">
    <property type="entry name" value="L domain-like"/>
    <property type="match status" value="1"/>
</dbReference>
<dbReference type="EMBL" id="KE525423">
    <property type="protein sequence ID" value="KFB53926.1"/>
    <property type="molecule type" value="Genomic_DNA"/>
</dbReference>
<dbReference type="VEuPathDB" id="VectorBase:ASIC022169"/>
<dbReference type="PANTHER" id="PTHR45712">
    <property type="entry name" value="AGAP008170-PA"/>
    <property type="match status" value="1"/>
</dbReference>
<dbReference type="InterPro" id="IPR032675">
    <property type="entry name" value="LRR_dom_sf"/>
</dbReference>
<dbReference type="EnsemblMetazoa" id="ASIC022169-RA">
    <property type="protein sequence ID" value="ASIC022169-PA"/>
    <property type="gene ID" value="ASIC022169"/>
</dbReference>
<dbReference type="OMA" id="CHDYFAN"/>
<name>A0A084WUN2_ANOSI</name>
<dbReference type="InterPro" id="IPR001611">
    <property type="entry name" value="Leu-rich_rpt"/>
</dbReference>
<dbReference type="EMBL" id="ATLV01027100">
    <property type="status" value="NOT_ANNOTATED_CDS"/>
    <property type="molecule type" value="Genomic_DNA"/>
</dbReference>
<sequence>MGVCTLSDIDLAFDGLYALSFMPSNTSILRLTRAKGNIDFSQLRFPDLLTEISLQECPIGLIIFPPFHLLSALSFINVRVGYIKFLEGGITFKDIRIRHTPFTEIPPPILGLVNLVRLDLTYSRMRQLSLDAIAGLGQLEELNVSHNRITTITMDDGWKCCRKLSILRLDGNRLVKFDFGLVLHMPRLYSLVLRQNRLTTLTCTVDTALAEKHNFCSWRSYFLAVRSGNGTAPQPSCSDFFANLQLIDLTYNKLTVLEMASFEWMSALQDCRTAFNKIVNVKVESNRIPMLLNLSSLNNHLGYIHFLPKEVFSTEN</sequence>
<proteinExistence type="predicted"/>
<dbReference type="GO" id="GO:0005615">
    <property type="term" value="C:extracellular space"/>
    <property type="evidence" value="ECO:0007669"/>
    <property type="project" value="TreeGrafter"/>
</dbReference>
<dbReference type="Proteomes" id="UP000030765">
    <property type="component" value="Unassembled WGS sequence"/>
</dbReference>
<evidence type="ECO:0000256" key="1">
    <source>
        <dbReference type="ARBA" id="ARBA00022614"/>
    </source>
</evidence>
<dbReference type="Gene3D" id="3.80.10.10">
    <property type="entry name" value="Ribonuclease Inhibitor"/>
    <property type="match status" value="1"/>
</dbReference>
<dbReference type="PANTHER" id="PTHR45712:SF22">
    <property type="entry name" value="INSULIN-LIKE GROWTH FACTOR-BINDING PROTEIN COMPLEX ACID LABILE SUBUNIT"/>
    <property type="match status" value="1"/>
</dbReference>